<reference evidence="1 2" key="1">
    <citation type="journal article" date="2015" name="Nature">
        <title>rRNA introns, odd ribosomes, and small enigmatic genomes across a large radiation of phyla.</title>
        <authorList>
            <person name="Brown C.T."/>
            <person name="Hug L.A."/>
            <person name="Thomas B.C."/>
            <person name="Sharon I."/>
            <person name="Castelle C.J."/>
            <person name="Singh A."/>
            <person name="Wilkins M.J."/>
            <person name="Williams K.H."/>
            <person name="Banfield J.F."/>
        </authorList>
    </citation>
    <scope>NUCLEOTIDE SEQUENCE [LARGE SCALE GENOMIC DNA]</scope>
</reference>
<accession>A0A0G1CFL1</accession>
<dbReference type="AlphaFoldDB" id="A0A0G1CFL1"/>
<protein>
    <submittedName>
        <fullName evidence="1">Uncharacterized protein</fullName>
    </submittedName>
</protein>
<dbReference type="Proteomes" id="UP000034704">
    <property type="component" value="Unassembled WGS sequence"/>
</dbReference>
<gene>
    <name evidence="1" type="ORF">UV12_C0001G0063</name>
</gene>
<proteinExistence type="predicted"/>
<name>A0A0G1CFL1_9BACT</name>
<organism evidence="1 2">
    <name type="scientific">Candidatus Nomurabacteria bacterium GW2011_GWC2_42_20</name>
    <dbReference type="NCBI Taxonomy" id="1618756"/>
    <lineage>
        <taxon>Bacteria</taxon>
        <taxon>Candidatus Nomuraibacteriota</taxon>
    </lineage>
</organism>
<comment type="caution">
    <text evidence="1">The sequence shown here is derived from an EMBL/GenBank/DDBJ whole genome shotgun (WGS) entry which is preliminary data.</text>
</comment>
<dbReference type="EMBL" id="LCDG01000001">
    <property type="protein sequence ID" value="KKS48368.1"/>
    <property type="molecule type" value="Genomic_DNA"/>
</dbReference>
<dbReference type="STRING" id="1618756.UV12_C0001G0063"/>
<evidence type="ECO:0000313" key="1">
    <source>
        <dbReference type="EMBL" id="KKS48368.1"/>
    </source>
</evidence>
<evidence type="ECO:0000313" key="2">
    <source>
        <dbReference type="Proteomes" id="UP000034704"/>
    </source>
</evidence>
<sequence>MEFFPLVGGKKLPEVYHLGFSGTHFQVFVTLEYWLKFVSLTGAETHYASRHGQEYISPSIFGGSFGWYGCARVSKSLDDFVCIEVPAFVNESNTVEPVAQMRDLGSTLANIFFILQHLIYEYDEQNVEMQQGCHTQLFVVETFLSREPTQFHGAGLELAVSTQARKYLEGLGRQIELERAIEAMKSHFFMPHVDGQLQVRSWRGDFVVRLRDNGVLHMNTRGNCACLGTMPRDFGDRGCQLSSHNVDTVKQQFNLLVGIASVWQMVREGLHT</sequence>